<gene>
    <name evidence="2" type="ORF">GCM10008955_24900</name>
</gene>
<name>A0ABQ2EX45_9DEIO</name>
<feature type="transmembrane region" description="Helical" evidence="1">
    <location>
        <begin position="136"/>
        <end position="155"/>
    </location>
</feature>
<dbReference type="RefSeq" id="WP_189009067.1">
    <property type="nucleotide sequence ID" value="NZ_BMPP01000010.1"/>
</dbReference>
<reference evidence="3" key="1">
    <citation type="journal article" date="2019" name="Int. J. Syst. Evol. Microbiol.">
        <title>The Global Catalogue of Microorganisms (GCM) 10K type strain sequencing project: providing services to taxonomists for standard genome sequencing and annotation.</title>
        <authorList>
            <consortium name="The Broad Institute Genomics Platform"/>
            <consortium name="The Broad Institute Genome Sequencing Center for Infectious Disease"/>
            <person name="Wu L."/>
            <person name="Ma J."/>
        </authorList>
    </citation>
    <scope>NUCLEOTIDE SEQUENCE [LARGE SCALE GENOMIC DNA]</scope>
    <source>
        <strain evidence="3">JCM 30331</strain>
    </source>
</reference>
<feature type="transmembrane region" description="Helical" evidence="1">
    <location>
        <begin position="39"/>
        <end position="60"/>
    </location>
</feature>
<organism evidence="2 3">
    <name type="scientific">Deinococcus malanensis</name>
    <dbReference type="NCBI Taxonomy" id="1706855"/>
    <lineage>
        <taxon>Bacteria</taxon>
        <taxon>Thermotogati</taxon>
        <taxon>Deinococcota</taxon>
        <taxon>Deinococci</taxon>
        <taxon>Deinococcales</taxon>
        <taxon>Deinococcaceae</taxon>
        <taxon>Deinococcus</taxon>
    </lineage>
</organism>
<sequence>MNVRTLGFITFAGAPAMLVVGFLEGFQRTLNTDTTLASATGYLVFAVGWLASVLALRALYATGRSPAGRIMVSLPLLTIPLAAMQSVLDMFFPQLIDRHFLYIVTDIAWPLSMVLSFGVGIAALFARELPGWKRAVPLLCGAGLPTGILTHLLLGEQAAGVIFPVQVALSWTLLGLVLVSLAPRHATPQFRAAH</sequence>
<accession>A0ABQ2EX45</accession>
<keyword evidence="1" id="KW-0472">Membrane</keyword>
<keyword evidence="1" id="KW-0812">Transmembrane</keyword>
<feature type="transmembrane region" description="Helical" evidence="1">
    <location>
        <begin position="100"/>
        <end position="124"/>
    </location>
</feature>
<evidence type="ECO:0000313" key="2">
    <source>
        <dbReference type="EMBL" id="GGK30156.1"/>
    </source>
</evidence>
<evidence type="ECO:0000256" key="1">
    <source>
        <dbReference type="SAM" id="Phobius"/>
    </source>
</evidence>
<proteinExistence type="predicted"/>
<keyword evidence="1" id="KW-1133">Transmembrane helix</keyword>
<evidence type="ECO:0000313" key="3">
    <source>
        <dbReference type="Proteomes" id="UP000647587"/>
    </source>
</evidence>
<keyword evidence="3" id="KW-1185">Reference proteome</keyword>
<feature type="transmembrane region" description="Helical" evidence="1">
    <location>
        <begin position="67"/>
        <end position="88"/>
    </location>
</feature>
<feature type="transmembrane region" description="Helical" evidence="1">
    <location>
        <begin position="161"/>
        <end position="182"/>
    </location>
</feature>
<dbReference type="EMBL" id="BMPP01000010">
    <property type="protein sequence ID" value="GGK30156.1"/>
    <property type="molecule type" value="Genomic_DNA"/>
</dbReference>
<protein>
    <recommendedName>
        <fullName evidence="4">DUF4386 domain-containing protein</fullName>
    </recommendedName>
</protein>
<evidence type="ECO:0008006" key="4">
    <source>
        <dbReference type="Google" id="ProtNLM"/>
    </source>
</evidence>
<comment type="caution">
    <text evidence="2">The sequence shown here is derived from an EMBL/GenBank/DDBJ whole genome shotgun (WGS) entry which is preliminary data.</text>
</comment>
<dbReference type="Proteomes" id="UP000647587">
    <property type="component" value="Unassembled WGS sequence"/>
</dbReference>
<feature type="transmembrane region" description="Helical" evidence="1">
    <location>
        <begin position="7"/>
        <end position="27"/>
    </location>
</feature>